<feature type="compositionally biased region" description="Low complexity" evidence="1">
    <location>
        <begin position="38"/>
        <end position="58"/>
    </location>
</feature>
<dbReference type="Proteomes" id="UP000323142">
    <property type="component" value="Unassembled WGS sequence"/>
</dbReference>
<feature type="compositionally biased region" description="Polar residues" evidence="1">
    <location>
        <begin position="99"/>
        <end position="122"/>
    </location>
</feature>
<proteinExistence type="predicted"/>
<dbReference type="RefSeq" id="WP_149816837.1">
    <property type="nucleotide sequence ID" value="NZ_VUOA01000019.1"/>
</dbReference>
<evidence type="ECO:0000313" key="4">
    <source>
        <dbReference type="Proteomes" id="UP000323142"/>
    </source>
</evidence>
<dbReference type="EMBL" id="VUOA01000019">
    <property type="protein sequence ID" value="KAA2237165.1"/>
    <property type="molecule type" value="Genomic_DNA"/>
</dbReference>
<gene>
    <name evidence="3" type="ORF">F0L46_09115</name>
</gene>
<organism evidence="3 4">
    <name type="scientific">Salinarimonas soli</name>
    <dbReference type="NCBI Taxonomy" id="1638099"/>
    <lineage>
        <taxon>Bacteria</taxon>
        <taxon>Pseudomonadati</taxon>
        <taxon>Pseudomonadota</taxon>
        <taxon>Alphaproteobacteria</taxon>
        <taxon>Hyphomicrobiales</taxon>
        <taxon>Salinarimonadaceae</taxon>
        <taxon>Salinarimonas</taxon>
    </lineage>
</organism>
<keyword evidence="4" id="KW-1185">Reference proteome</keyword>
<evidence type="ECO:0000313" key="3">
    <source>
        <dbReference type="EMBL" id="KAA2237165.1"/>
    </source>
</evidence>
<name>A0A5B2VED8_9HYPH</name>
<evidence type="ECO:0000256" key="2">
    <source>
        <dbReference type="SAM" id="SignalP"/>
    </source>
</evidence>
<feature type="signal peptide" evidence="2">
    <location>
        <begin position="1"/>
        <end position="37"/>
    </location>
</feature>
<keyword evidence="2" id="KW-0732">Signal</keyword>
<evidence type="ECO:0000256" key="1">
    <source>
        <dbReference type="SAM" id="MobiDB-lite"/>
    </source>
</evidence>
<reference evidence="3 4" key="1">
    <citation type="submission" date="2019-09" db="EMBL/GenBank/DDBJ databases">
        <title>Salinarimonas rosea gen. nov., sp. nov., a new member of the a-2 subgroup of the Proteobacteria.</title>
        <authorList>
            <person name="Liu J."/>
        </authorList>
    </citation>
    <scope>NUCLEOTIDE SEQUENCE [LARGE SCALE GENOMIC DNA]</scope>
    <source>
        <strain evidence="3 4">BN140002</strain>
    </source>
</reference>
<reference evidence="3 4" key="2">
    <citation type="submission" date="2019-09" db="EMBL/GenBank/DDBJ databases">
        <authorList>
            <person name="Jin C."/>
        </authorList>
    </citation>
    <scope>NUCLEOTIDE SEQUENCE [LARGE SCALE GENOMIC DNA]</scope>
    <source>
        <strain evidence="3 4">BN140002</strain>
    </source>
</reference>
<evidence type="ECO:0008006" key="5">
    <source>
        <dbReference type="Google" id="ProtNLM"/>
    </source>
</evidence>
<feature type="region of interest" description="Disordered" evidence="1">
    <location>
        <begin position="38"/>
        <end position="122"/>
    </location>
</feature>
<accession>A0A5B2VED8</accession>
<protein>
    <recommendedName>
        <fullName evidence="5">Fe-S oxidoreductase</fullName>
    </recommendedName>
</protein>
<dbReference type="AlphaFoldDB" id="A0A5B2VED8"/>
<sequence length="122" mass="11820">MSRDRTVSGDAERKGSSMKSIILAAAIACLGPVAALAQQAAAPPSNATAAPSSPGNAGVEQPVKTGDLSVPERGALPAAQGATRSAAPGTQIDCVKTPAQCSEPVTSTGSAGPSPGVPTQSK</sequence>
<feature type="chain" id="PRO_5023097725" description="Fe-S oxidoreductase" evidence="2">
    <location>
        <begin position="38"/>
        <end position="122"/>
    </location>
</feature>
<comment type="caution">
    <text evidence="3">The sequence shown here is derived from an EMBL/GenBank/DDBJ whole genome shotgun (WGS) entry which is preliminary data.</text>
</comment>